<feature type="transmembrane region" description="Helical" evidence="1">
    <location>
        <begin position="21"/>
        <end position="39"/>
    </location>
</feature>
<dbReference type="AlphaFoldDB" id="A0A7V0LVH6"/>
<dbReference type="EMBL" id="DRDR01000175">
    <property type="protein sequence ID" value="HDL60600.1"/>
    <property type="molecule type" value="Genomic_DNA"/>
</dbReference>
<dbReference type="Proteomes" id="UP000886381">
    <property type="component" value="Unassembled WGS sequence"/>
</dbReference>
<protein>
    <submittedName>
        <fullName evidence="2">Uncharacterized protein</fullName>
    </submittedName>
</protein>
<keyword evidence="1" id="KW-1133">Transmembrane helix</keyword>
<evidence type="ECO:0000256" key="1">
    <source>
        <dbReference type="SAM" id="Phobius"/>
    </source>
</evidence>
<feature type="transmembrane region" description="Helical" evidence="1">
    <location>
        <begin position="156"/>
        <end position="176"/>
    </location>
</feature>
<reference evidence="2" key="1">
    <citation type="journal article" date="2020" name="mSystems">
        <title>Genome- and Community-Level Interaction Insights into Carbon Utilization and Element Cycling Functions of Hydrothermarchaeota in Hydrothermal Sediment.</title>
        <authorList>
            <person name="Zhou Z."/>
            <person name="Liu Y."/>
            <person name="Xu W."/>
            <person name="Pan J."/>
            <person name="Luo Z.H."/>
            <person name="Li M."/>
        </authorList>
    </citation>
    <scope>NUCLEOTIDE SEQUENCE [LARGE SCALE GENOMIC DNA]</scope>
    <source>
        <strain evidence="2">HyVt-28</strain>
    </source>
</reference>
<evidence type="ECO:0000313" key="2">
    <source>
        <dbReference type="EMBL" id="HDL60600.1"/>
    </source>
</evidence>
<comment type="caution">
    <text evidence="2">The sequence shown here is derived from an EMBL/GenBank/DDBJ whole genome shotgun (WGS) entry which is preliminary data.</text>
</comment>
<feature type="transmembrane region" description="Helical" evidence="1">
    <location>
        <begin position="130"/>
        <end position="150"/>
    </location>
</feature>
<name>A0A7V0LVH6_UNCW3</name>
<keyword evidence="1" id="KW-0472">Membrane</keyword>
<gene>
    <name evidence="2" type="ORF">ENH14_03990</name>
</gene>
<accession>A0A7V0LVH6</accession>
<sequence>MLIEYFKSLREEIHLRIREHTRLVWIKIVSLGAIISFLMERFYAIGKVGGNLNSGQLYFVWIIPLTAVIFDFLIAGNLRIIYNLGPYIKKYMEEIGFRKYVNISEFKFWEEGVAIGLEPKYHCYTVPDMIIIWAFTLASWAFSVVLRWLVGFNYYADIPIAVISAVFISFALRYLIRSITMERRI</sequence>
<keyword evidence="1" id="KW-0812">Transmembrane</keyword>
<proteinExistence type="predicted"/>
<organism evidence="2">
    <name type="scientific">candidate division WOR-3 bacterium</name>
    <dbReference type="NCBI Taxonomy" id="2052148"/>
    <lineage>
        <taxon>Bacteria</taxon>
        <taxon>Bacteria division WOR-3</taxon>
    </lineage>
</organism>
<feature type="transmembrane region" description="Helical" evidence="1">
    <location>
        <begin position="59"/>
        <end position="82"/>
    </location>
</feature>